<keyword evidence="2" id="KW-0677">Repeat</keyword>
<dbReference type="eggNOG" id="KOG1173">
    <property type="taxonomic scope" value="Eukaryota"/>
</dbReference>
<dbReference type="InterPro" id="IPR019734">
    <property type="entry name" value="TPR_rpt"/>
</dbReference>
<dbReference type="Gene3D" id="1.25.40.10">
    <property type="entry name" value="Tetratricopeptide repeat domain"/>
    <property type="match status" value="1"/>
</dbReference>
<evidence type="ECO:0000256" key="2">
    <source>
        <dbReference type="ARBA" id="ARBA00022737"/>
    </source>
</evidence>
<feature type="region of interest" description="Disordered" evidence="8">
    <location>
        <begin position="29"/>
        <end position="51"/>
    </location>
</feature>
<dbReference type="HOGENOM" id="CLU_011751_4_0_1"/>
<dbReference type="VEuPathDB" id="FungiDB:LELG_05626"/>
<evidence type="ECO:0000256" key="4">
    <source>
        <dbReference type="ARBA" id="ARBA00022786"/>
    </source>
</evidence>
<dbReference type="SMART" id="SM00028">
    <property type="entry name" value="TPR"/>
    <property type="match status" value="7"/>
</dbReference>
<organism evidence="9 10">
    <name type="scientific">Lodderomyces elongisporus (strain ATCC 11503 / CBS 2605 / JCM 1781 / NBRC 1676 / NRRL YB-4239)</name>
    <name type="common">Yeast</name>
    <name type="synonym">Saccharomyces elongisporus</name>
    <dbReference type="NCBI Taxonomy" id="379508"/>
    <lineage>
        <taxon>Eukaryota</taxon>
        <taxon>Fungi</taxon>
        <taxon>Dikarya</taxon>
        <taxon>Ascomycota</taxon>
        <taxon>Saccharomycotina</taxon>
        <taxon>Pichiomycetes</taxon>
        <taxon>Debaryomycetaceae</taxon>
        <taxon>Candida/Lodderomyces clade</taxon>
        <taxon>Lodderomyces</taxon>
    </lineage>
</organism>
<keyword evidence="4" id="KW-0833">Ubl conjugation pathway</keyword>
<dbReference type="GO" id="GO:0005829">
    <property type="term" value="C:cytosol"/>
    <property type="evidence" value="ECO:0007669"/>
    <property type="project" value="EnsemblFungi"/>
</dbReference>
<evidence type="ECO:0000256" key="7">
    <source>
        <dbReference type="PROSITE-ProRule" id="PRU00339"/>
    </source>
</evidence>
<dbReference type="GO" id="GO:0045842">
    <property type="term" value="P:positive regulation of mitotic metaphase/anaphase transition"/>
    <property type="evidence" value="ECO:0007669"/>
    <property type="project" value="TreeGrafter"/>
</dbReference>
<evidence type="ECO:0008006" key="11">
    <source>
        <dbReference type="Google" id="ProtNLM"/>
    </source>
</evidence>
<dbReference type="GO" id="GO:0032297">
    <property type="term" value="P:negative regulation of DNA-templated DNA replication initiation"/>
    <property type="evidence" value="ECO:0007669"/>
    <property type="project" value="EnsemblFungi"/>
</dbReference>
<dbReference type="GO" id="GO:0005721">
    <property type="term" value="C:pericentric heterochromatin"/>
    <property type="evidence" value="ECO:0007669"/>
    <property type="project" value="EnsemblFungi"/>
</dbReference>
<dbReference type="GeneID" id="5230172"/>
<feature type="compositionally biased region" description="Polar residues" evidence="8">
    <location>
        <begin position="31"/>
        <end position="51"/>
    </location>
</feature>
<evidence type="ECO:0000313" key="10">
    <source>
        <dbReference type="Proteomes" id="UP000001996"/>
    </source>
</evidence>
<evidence type="ECO:0000256" key="3">
    <source>
        <dbReference type="ARBA" id="ARBA00022776"/>
    </source>
</evidence>
<dbReference type="EMBL" id="CH981534">
    <property type="protein sequence ID" value="EDK47445.1"/>
    <property type="molecule type" value="Genomic_DNA"/>
</dbReference>
<dbReference type="InParanoid" id="A5E7N7"/>
<feature type="repeat" description="TPR" evidence="7">
    <location>
        <begin position="369"/>
        <end position="402"/>
    </location>
</feature>
<dbReference type="OrthoDB" id="10006270at2759"/>
<dbReference type="GO" id="GO:0061630">
    <property type="term" value="F:ubiquitin protein ligase activity"/>
    <property type="evidence" value="ECO:0007669"/>
    <property type="project" value="EnsemblFungi"/>
</dbReference>
<dbReference type="Pfam" id="PF12895">
    <property type="entry name" value="ANAPC3"/>
    <property type="match status" value="1"/>
</dbReference>
<keyword evidence="5 7" id="KW-0802">TPR repeat</keyword>
<dbReference type="Pfam" id="PF13181">
    <property type="entry name" value="TPR_8"/>
    <property type="match status" value="1"/>
</dbReference>
<proteinExistence type="predicted"/>
<protein>
    <recommendedName>
        <fullName evidence="11">Anaphase-promoting complex subunit cut9</fullName>
    </recommendedName>
</protein>
<dbReference type="GO" id="GO:0016567">
    <property type="term" value="P:protein ubiquitination"/>
    <property type="evidence" value="ECO:0007669"/>
    <property type="project" value="EnsemblFungi"/>
</dbReference>
<dbReference type="PANTHER" id="PTHR12558">
    <property type="entry name" value="CELL DIVISION CYCLE 16,23,27"/>
    <property type="match status" value="1"/>
</dbReference>
<dbReference type="Proteomes" id="UP000001996">
    <property type="component" value="Unassembled WGS sequence"/>
</dbReference>
<dbReference type="PANTHER" id="PTHR12558:SF9">
    <property type="entry name" value="CELL DIVISION CYCLE PROTEIN 16 HOMOLOG"/>
    <property type="match status" value="1"/>
</dbReference>
<feature type="repeat" description="TPR" evidence="7">
    <location>
        <begin position="403"/>
        <end position="436"/>
    </location>
</feature>
<reference evidence="9 10" key="1">
    <citation type="journal article" date="2009" name="Nature">
        <title>Evolution of pathogenicity and sexual reproduction in eight Candida genomes.</title>
        <authorList>
            <person name="Butler G."/>
            <person name="Rasmussen M.D."/>
            <person name="Lin M.F."/>
            <person name="Santos M.A."/>
            <person name="Sakthikumar S."/>
            <person name="Munro C.A."/>
            <person name="Rheinbay E."/>
            <person name="Grabherr M."/>
            <person name="Forche A."/>
            <person name="Reedy J.L."/>
            <person name="Agrafioti I."/>
            <person name="Arnaud M.B."/>
            <person name="Bates S."/>
            <person name="Brown A.J."/>
            <person name="Brunke S."/>
            <person name="Costanzo M.C."/>
            <person name="Fitzpatrick D.A."/>
            <person name="de Groot P.W."/>
            <person name="Harris D."/>
            <person name="Hoyer L.L."/>
            <person name="Hube B."/>
            <person name="Klis F.M."/>
            <person name="Kodira C."/>
            <person name="Lennard N."/>
            <person name="Logue M.E."/>
            <person name="Martin R."/>
            <person name="Neiman A.M."/>
            <person name="Nikolaou E."/>
            <person name="Quail M.A."/>
            <person name="Quinn J."/>
            <person name="Santos M.C."/>
            <person name="Schmitzberger F.F."/>
            <person name="Sherlock G."/>
            <person name="Shah P."/>
            <person name="Silverstein K.A."/>
            <person name="Skrzypek M.S."/>
            <person name="Soll D."/>
            <person name="Staggs R."/>
            <person name="Stansfield I."/>
            <person name="Stumpf M.P."/>
            <person name="Sudbery P.E."/>
            <person name="Srikantha T."/>
            <person name="Zeng Q."/>
            <person name="Berman J."/>
            <person name="Berriman M."/>
            <person name="Heitman J."/>
            <person name="Gow N.A."/>
            <person name="Lorenz M.C."/>
            <person name="Birren B.W."/>
            <person name="Kellis M."/>
            <person name="Cuomo C.A."/>
        </authorList>
    </citation>
    <scope>NUCLEOTIDE SEQUENCE [LARGE SCALE GENOMIC DNA]</scope>
    <source>
        <strain evidence="10">ATCC 11503 / BCRC 21390 / CBS 2605 / JCM 1781 / NBRC 1676 / NRRL YB-4239</strain>
    </source>
</reference>
<keyword evidence="10" id="KW-1185">Reference proteome</keyword>
<sequence>MVHNQKTPQQHNSTLFISPMLSRRKEIFRTPPNQTLTTKQNSKLFETPGSSSKSLFFNLDRTSNNNLSHNRSDESLLQDLLTPIDKLRLWRHDVIGQHQYKTAEFLGDKILDITNDANDAFWLAQVYFNRGNYLRCKELILSNEEFSQSILCRYLAGYSLIKLEQWEDALDVIGEENPYEKDDRLKNEDGGVKLEASMCYLRGLVYAAQNNFARATECYKEALLVDVKCYEAFDELISNNLLTPSEEWEFVTTRLNYNEVDSNDDLIKLLYATKLSKYLNADKIKEAEQVLREEYGLNDNGDLLLSQADYLYTQCNFDACLNVCEKILFKDQYNFDVLPNYLSCLYELGGRNKLFYKSHQMAEFHPTNPMTWLAIGTYYLSINKVVEARKSFSKATTINPNFGQAWIGFAHTFAIEGEHEQAISAYAYAARLFPGTHLPNLFLGMQHMAMSNLQMAQEYLLASHYICNADPLLLNELGVLYFHKAQFDKAHSYLCTALERAKNHLNLNSKTYVSIRSNLGHTFRRMNMPEEALECFGEVLQCRQDANIMTAVALIYMKVGDFVKAADYLHNALAILPLDPIANDLLQRALESCSLGAFEAELGDL</sequence>
<dbReference type="FunCoup" id="A5E7N7">
    <property type="interactions" value="1144"/>
</dbReference>
<evidence type="ECO:0000256" key="1">
    <source>
        <dbReference type="ARBA" id="ARBA00022618"/>
    </source>
</evidence>
<dbReference type="GO" id="GO:0051301">
    <property type="term" value="P:cell division"/>
    <property type="evidence" value="ECO:0007669"/>
    <property type="project" value="UniProtKB-KW"/>
</dbReference>
<dbReference type="AlphaFoldDB" id="A5E7N7"/>
<gene>
    <name evidence="9" type="ORF">LELG_05626</name>
</gene>
<keyword evidence="6" id="KW-0131">Cell cycle</keyword>
<dbReference type="PROSITE" id="PS50005">
    <property type="entry name" value="TPR"/>
    <property type="match status" value="3"/>
</dbReference>
<dbReference type="GO" id="GO:0031145">
    <property type="term" value="P:anaphase-promoting complex-dependent catabolic process"/>
    <property type="evidence" value="ECO:0007669"/>
    <property type="project" value="EnsemblFungi"/>
</dbReference>
<dbReference type="OMA" id="DPFHNNA"/>
<name>A5E7N7_LODEL</name>
<dbReference type="STRING" id="379508.A5E7N7"/>
<feature type="repeat" description="TPR" evidence="7">
    <location>
        <begin position="546"/>
        <end position="579"/>
    </location>
</feature>
<dbReference type="KEGG" id="lel:PVL30_004382"/>
<evidence type="ECO:0000313" key="9">
    <source>
        <dbReference type="EMBL" id="EDK47445.1"/>
    </source>
</evidence>
<keyword evidence="3" id="KW-0498">Mitosis</keyword>
<keyword evidence="1" id="KW-0132">Cell division</keyword>
<dbReference type="InterPro" id="IPR011990">
    <property type="entry name" value="TPR-like_helical_dom_sf"/>
</dbReference>
<evidence type="ECO:0000256" key="5">
    <source>
        <dbReference type="ARBA" id="ARBA00022803"/>
    </source>
</evidence>
<evidence type="ECO:0000256" key="6">
    <source>
        <dbReference type="ARBA" id="ARBA00023306"/>
    </source>
</evidence>
<evidence type="ECO:0000256" key="8">
    <source>
        <dbReference type="SAM" id="MobiDB-lite"/>
    </source>
</evidence>
<dbReference type="GO" id="GO:0005680">
    <property type="term" value="C:anaphase-promoting complex"/>
    <property type="evidence" value="ECO:0007669"/>
    <property type="project" value="EnsemblFungi"/>
</dbReference>
<accession>A5E7N7</accession>
<dbReference type="SUPFAM" id="SSF48452">
    <property type="entry name" value="TPR-like"/>
    <property type="match status" value="3"/>
</dbReference>